<evidence type="ECO:0000256" key="9">
    <source>
        <dbReference type="ARBA" id="ARBA00023235"/>
    </source>
</evidence>
<dbReference type="Pfam" id="PF00408">
    <property type="entry name" value="PGM_PMM_IV"/>
    <property type="match status" value="1"/>
</dbReference>
<evidence type="ECO:0000256" key="8">
    <source>
        <dbReference type="ARBA" id="ARBA00022842"/>
    </source>
</evidence>
<evidence type="ECO:0000313" key="15">
    <source>
        <dbReference type="EMBL" id="MBC9131452.1"/>
    </source>
</evidence>
<proteinExistence type="inferred from homology"/>
<dbReference type="PRINTS" id="PR00509">
    <property type="entry name" value="PGMPMM"/>
</dbReference>
<dbReference type="Pfam" id="PF02878">
    <property type="entry name" value="PGM_PMM_I"/>
    <property type="match status" value="1"/>
</dbReference>
<comment type="cofactor">
    <cofactor evidence="2">
        <name>Mg(2+)</name>
        <dbReference type="ChEBI" id="CHEBI:18420"/>
    </cofactor>
</comment>
<protein>
    <recommendedName>
        <fullName evidence="5">phosphomannomutase</fullName>
        <ecNumber evidence="5">5.4.2.8</ecNumber>
    </recommendedName>
</protein>
<comment type="similarity">
    <text evidence="4 10">Belongs to the phosphohexose mutase family.</text>
</comment>
<dbReference type="InterPro" id="IPR005844">
    <property type="entry name" value="A-D-PHexomutase_a/b/a-I"/>
</dbReference>
<feature type="domain" description="Alpha-D-phosphohexomutase alpha/beta/alpha" evidence="13">
    <location>
        <begin position="155"/>
        <end position="260"/>
    </location>
</feature>
<sequence length="456" mass="51492">MNTHEELTCFKAYDIRGKLGIQLNEDIAYRIGRAYGEYLQAKKVVVGSDVRLTSESLKMALAKGLQDAGVDVIDIGQVGTEEVYFATFYLGVDGGIEVTASHNPIDYNGMKLVRENAKPISGDTGLNEIRALAEKGRFINVVTRGKYQKIDIIKPYIDHLMSYIKRDNLNKKLKLVINSGNGVAGHVIDAIEQRFKLENIPIEFIKVHHEPNGHFPHGIPNPLLPECREDTRQAVINNNADMGIAFDGDFDRCFLFDEKGQFIEGYYIVGLLAESFLLKEHGAKIIHDPRLTWNTIEVVEKNGGIPIQSKTGHAFIKERMRTEDAIYGGEMSAHHYFRDFAYCDSGMIPWLLVTELLCVKKQPLSLLVNQRIKAYPVSGEINRVLTNPDQAIELVKQQFLSVPHTIDMTDGLSMDFADWRFNLRVSNTEPVVRLNVEARGNKQLMEEKLQQLLSLM</sequence>
<dbReference type="EC" id="5.4.2.8" evidence="5"/>
<dbReference type="InterPro" id="IPR016066">
    <property type="entry name" value="A-D-PHexomutase_CS"/>
</dbReference>
<dbReference type="InterPro" id="IPR005845">
    <property type="entry name" value="A-D-PHexomutase_a/b/a-II"/>
</dbReference>
<dbReference type="PANTHER" id="PTHR43771:SF1">
    <property type="entry name" value="PHOSPHOMANNOMUTASE"/>
    <property type="match status" value="1"/>
</dbReference>
<dbReference type="SUPFAM" id="SSF55957">
    <property type="entry name" value="Phosphoglucomutase, C-terminal domain"/>
    <property type="match status" value="1"/>
</dbReference>
<name>A0ABR7QYZ6_9GAMM</name>
<dbReference type="InterPro" id="IPR036900">
    <property type="entry name" value="A-D-PHexomutase_C_sf"/>
</dbReference>
<comment type="caution">
    <text evidence="15">The sequence shown here is derived from an EMBL/GenBank/DDBJ whole genome shotgun (WGS) entry which is preliminary data.</text>
</comment>
<evidence type="ECO:0000256" key="10">
    <source>
        <dbReference type="RuleBase" id="RU004326"/>
    </source>
</evidence>
<feature type="domain" description="Alpha-D-phosphohexomutase alpha/beta/alpha" evidence="12">
    <location>
        <begin position="10"/>
        <end position="138"/>
    </location>
</feature>
<dbReference type="Gene3D" id="3.30.310.50">
    <property type="entry name" value="Alpha-D-phosphohexomutase, C-terminal domain"/>
    <property type="match status" value="1"/>
</dbReference>
<keyword evidence="6" id="KW-0597">Phosphoprotein</keyword>
<evidence type="ECO:0000313" key="16">
    <source>
        <dbReference type="Proteomes" id="UP000651208"/>
    </source>
</evidence>
<comment type="pathway">
    <text evidence="3">Nucleotide-sugar biosynthesis; GDP-alpha-D-mannose biosynthesis; alpha-D-mannose 1-phosphate from D-fructose 6-phosphate: step 2/2.</text>
</comment>
<comment type="catalytic activity">
    <reaction evidence="1">
        <text>alpha-D-mannose 1-phosphate = D-mannose 6-phosphate</text>
        <dbReference type="Rhea" id="RHEA:11140"/>
        <dbReference type="ChEBI" id="CHEBI:58409"/>
        <dbReference type="ChEBI" id="CHEBI:58735"/>
        <dbReference type="EC" id="5.4.2.8"/>
    </reaction>
</comment>
<evidence type="ECO:0000259" key="12">
    <source>
        <dbReference type="Pfam" id="PF02878"/>
    </source>
</evidence>
<dbReference type="InterPro" id="IPR005843">
    <property type="entry name" value="A-D-PHexomutase_C"/>
</dbReference>
<accession>A0ABR7QYZ6</accession>
<evidence type="ECO:0000256" key="1">
    <source>
        <dbReference type="ARBA" id="ARBA00000586"/>
    </source>
</evidence>
<organism evidence="15 16">
    <name type="scientific">Frischella japonica</name>
    <dbReference type="NCBI Taxonomy" id="2741544"/>
    <lineage>
        <taxon>Bacteria</taxon>
        <taxon>Pseudomonadati</taxon>
        <taxon>Pseudomonadota</taxon>
        <taxon>Gammaproteobacteria</taxon>
        <taxon>Orbales</taxon>
        <taxon>Orbaceae</taxon>
        <taxon>Frischella</taxon>
    </lineage>
</organism>
<evidence type="ECO:0000256" key="5">
    <source>
        <dbReference type="ARBA" id="ARBA00012730"/>
    </source>
</evidence>
<reference evidence="15 16" key="1">
    <citation type="submission" date="2020-06" db="EMBL/GenBank/DDBJ databases">
        <title>Frischella cerana isolated from Apis cerana gut homogenate.</title>
        <authorList>
            <person name="Wolter L.A."/>
            <person name="Suenami S."/>
            <person name="Miyazaki R."/>
        </authorList>
    </citation>
    <scope>NUCLEOTIDE SEQUENCE [LARGE SCALE GENOMIC DNA]</scope>
    <source>
        <strain evidence="15 16">Ac13</strain>
    </source>
</reference>
<feature type="domain" description="Alpha-D-phosphohexomutase C-terminal" evidence="11">
    <location>
        <begin position="380"/>
        <end position="446"/>
    </location>
</feature>
<keyword evidence="16" id="KW-1185">Reference proteome</keyword>
<evidence type="ECO:0000256" key="2">
    <source>
        <dbReference type="ARBA" id="ARBA00001946"/>
    </source>
</evidence>
<dbReference type="CDD" id="cd03089">
    <property type="entry name" value="PMM_PGM"/>
    <property type="match status" value="1"/>
</dbReference>
<dbReference type="Gene3D" id="3.40.120.10">
    <property type="entry name" value="Alpha-D-Glucose-1,6-Bisphosphate, subunit A, domain 3"/>
    <property type="match status" value="3"/>
</dbReference>
<evidence type="ECO:0000259" key="14">
    <source>
        <dbReference type="Pfam" id="PF02880"/>
    </source>
</evidence>
<dbReference type="Pfam" id="PF02879">
    <property type="entry name" value="PGM_PMM_II"/>
    <property type="match status" value="1"/>
</dbReference>
<dbReference type="EMBL" id="JABURY010000018">
    <property type="protein sequence ID" value="MBC9131452.1"/>
    <property type="molecule type" value="Genomic_DNA"/>
</dbReference>
<evidence type="ECO:0000256" key="3">
    <source>
        <dbReference type="ARBA" id="ARBA00004699"/>
    </source>
</evidence>
<evidence type="ECO:0000256" key="4">
    <source>
        <dbReference type="ARBA" id="ARBA00010231"/>
    </source>
</evidence>
<keyword evidence="8 10" id="KW-0460">Magnesium</keyword>
<evidence type="ECO:0000259" key="13">
    <source>
        <dbReference type="Pfam" id="PF02879"/>
    </source>
</evidence>
<feature type="domain" description="Alpha-D-phosphohexomutase alpha/beta/alpha" evidence="14">
    <location>
        <begin position="265"/>
        <end position="375"/>
    </location>
</feature>
<keyword evidence="9 15" id="KW-0413">Isomerase</keyword>
<dbReference type="Proteomes" id="UP000651208">
    <property type="component" value="Unassembled WGS sequence"/>
</dbReference>
<dbReference type="InterPro" id="IPR005846">
    <property type="entry name" value="A-D-PHexomutase_a/b/a-III"/>
</dbReference>
<keyword evidence="7 10" id="KW-0479">Metal-binding</keyword>
<evidence type="ECO:0000259" key="11">
    <source>
        <dbReference type="Pfam" id="PF00408"/>
    </source>
</evidence>
<dbReference type="InterPro" id="IPR005841">
    <property type="entry name" value="Alpha-D-phosphohexomutase_SF"/>
</dbReference>
<dbReference type="RefSeq" id="WP_187755894.1">
    <property type="nucleotide sequence ID" value="NZ_JABURY010000018.1"/>
</dbReference>
<dbReference type="InterPro" id="IPR016055">
    <property type="entry name" value="A-D-PHexomutase_a/b/a-I/II/III"/>
</dbReference>
<dbReference type="PROSITE" id="PS00710">
    <property type="entry name" value="PGM_PMM"/>
    <property type="match status" value="1"/>
</dbReference>
<dbReference type="SUPFAM" id="SSF53738">
    <property type="entry name" value="Phosphoglucomutase, first 3 domains"/>
    <property type="match status" value="3"/>
</dbReference>
<dbReference type="GO" id="GO:0004615">
    <property type="term" value="F:phosphomannomutase activity"/>
    <property type="evidence" value="ECO:0007669"/>
    <property type="project" value="UniProtKB-EC"/>
</dbReference>
<evidence type="ECO:0000256" key="6">
    <source>
        <dbReference type="ARBA" id="ARBA00022553"/>
    </source>
</evidence>
<evidence type="ECO:0000256" key="7">
    <source>
        <dbReference type="ARBA" id="ARBA00022723"/>
    </source>
</evidence>
<gene>
    <name evidence="15" type="ORF">FcAc13_09050</name>
</gene>
<dbReference type="PANTHER" id="PTHR43771">
    <property type="entry name" value="PHOSPHOMANNOMUTASE"/>
    <property type="match status" value="1"/>
</dbReference>
<dbReference type="Pfam" id="PF02880">
    <property type="entry name" value="PGM_PMM_III"/>
    <property type="match status" value="1"/>
</dbReference>